<dbReference type="VEuPathDB" id="FungiDB:GMDG_07173"/>
<feature type="signal peptide" evidence="2">
    <location>
        <begin position="1"/>
        <end position="28"/>
    </location>
</feature>
<keyword evidence="4" id="KW-1185">Reference proteome</keyword>
<accession>L8FZK1</accession>
<dbReference type="EMBL" id="GL573372">
    <property type="protein sequence ID" value="ELR05131.1"/>
    <property type="molecule type" value="Genomic_DNA"/>
</dbReference>
<keyword evidence="2" id="KW-0732">Signal</keyword>
<organism evidence="3 4">
    <name type="scientific">Pseudogymnoascus destructans (strain ATCC MYA-4855 / 20631-21)</name>
    <name type="common">Bat white-nose syndrome fungus</name>
    <name type="synonym">Geomyces destructans</name>
    <dbReference type="NCBI Taxonomy" id="658429"/>
    <lineage>
        <taxon>Eukaryota</taxon>
        <taxon>Fungi</taxon>
        <taxon>Dikarya</taxon>
        <taxon>Ascomycota</taxon>
        <taxon>Pezizomycotina</taxon>
        <taxon>Leotiomycetes</taxon>
        <taxon>Thelebolales</taxon>
        <taxon>Thelebolaceae</taxon>
        <taxon>Pseudogymnoascus</taxon>
    </lineage>
</organism>
<dbReference type="Proteomes" id="UP000011064">
    <property type="component" value="Unassembled WGS sequence"/>
</dbReference>
<sequence>MPVPPPAGALSVAFRVLCLHYLRAKAQGVQEHACVWSPSSSKCEYCTGQHSPCVSLPWFLDEEYRALVAAEAAVPVVAANVVAATAEANRVALVAAQSVPKFRSAAERDSYEEARAMRAAIEAEFAQIRSSLRRLRTEHAPSMFPSPTRSCGIVYEQPPLHTSTFCGWKAVLKRRQSGKSSETGPDAGWGRKSFRSGKAEEGAESGTSREERKSYLEDEDIDTFRLH</sequence>
<evidence type="ECO:0000313" key="4">
    <source>
        <dbReference type="Proteomes" id="UP000011064"/>
    </source>
</evidence>
<dbReference type="AlphaFoldDB" id="L8FZK1"/>
<evidence type="ECO:0000256" key="1">
    <source>
        <dbReference type="SAM" id="MobiDB-lite"/>
    </source>
</evidence>
<name>L8FZK1_PSED2</name>
<feature type="region of interest" description="Disordered" evidence="1">
    <location>
        <begin position="176"/>
        <end position="227"/>
    </location>
</feature>
<dbReference type="HOGENOM" id="CLU_099538_0_0_1"/>
<gene>
    <name evidence="3" type="ORF">GMDG_07173</name>
</gene>
<evidence type="ECO:0000313" key="3">
    <source>
        <dbReference type="EMBL" id="ELR05131.1"/>
    </source>
</evidence>
<protein>
    <submittedName>
        <fullName evidence="3">Uncharacterized protein</fullName>
    </submittedName>
</protein>
<dbReference type="InParanoid" id="L8FZK1"/>
<reference evidence="4" key="1">
    <citation type="submission" date="2010-09" db="EMBL/GenBank/DDBJ databases">
        <title>The genome sequence of Geomyces destructans 20631-21.</title>
        <authorList>
            <consortium name="The Broad Institute Genome Sequencing Platform"/>
            <person name="Cuomo C.A."/>
            <person name="Blehert D.S."/>
            <person name="Lorch J.M."/>
            <person name="Young S.K."/>
            <person name="Zeng Q."/>
            <person name="Gargeya S."/>
            <person name="Fitzgerald M."/>
            <person name="Haas B."/>
            <person name="Abouelleil A."/>
            <person name="Alvarado L."/>
            <person name="Arachchi H.M."/>
            <person name="Berlin A."/>
            <person name="Brown A."/>
            <person name="Chapman S.B."/>
            <person name="Chen Z."/>
            <person name="Dunbar C."/>
            <person name="Freedman E."/>
            <person name="Gearin G."/>
            <person name="Gellesch M."/>
            <person name="Goldberg J."/>
            <person name="Griggs A."/>
            <person name="Gujja S."/>
            <person name="Heiman D."/>
            <person name="Howarth C."/>
            <person name="Larson L."/>
            <person name="Lui A."/>
            <person name="MacDonald P.J.P."/>
            <person name="Montmayeur A."/>
            <person name="Murphy C."/>
            <person name="Neiman D."/>
            <person name="Pearson M."/>
            <person name="Priest M."/>
            <person name="Roberts A."/>
            <person name="Saif S."/>
            <person name="Shea T."/>
            <person name="Shenoy N."/>
            <person name="Sisk P."/>
            <person name="Stolte C."/>
            <person name="Sykes S."/>
            <person name="Wortman J."/>
            <person name="Nusbaum C."/>
            <person name="Birren B."/>
        </authorList>
    </citation>
    <scope>NUCLEOTIDE SEQUENCE [LARGE SCALE GENOMIC DNA]</scope>
    <source>
        <strain evidence="4">ATCC MYA-4855 / 20631-21</strain>
    </source>
</reference>
<proteinExistence type="predicted"/>
<evidence type="ECO:0000256" key="2">
    <source>
        <dbReference type="SAM" id="SignalP"/>
    </source>
</evidence>
<feature type="chain" id="PRO_5003989205" evidence="2">
    <location>
        <begin position="29"/>
        <end position="227"/>
    </location>
</feature>
<feature type="compositionally biased region" description="Basic and acidic residues" evidence="1">
    <location>
        <begin position="197"/>
        <end position="227"/>
    </location>
</feature>